<dbReference type="AlphaFoldDB" id="A0AAP0L3P5"/>
<dbReference type="EMBL" id="JBBNAF010000002">
    <property type="protein sequence ID" value="KAK9163082.1"/>
    <property type="molecule type" value="Genomic_DNA"/>
</dbReference>
<sequence length="101" mass="10432">MMKSPSPWTPQQWPVYVLIITTISSIVLSKILPVAQSIGPGRREIITSRHGAVATDDGRCSRIGRNVLREGGHAVDATVAAVLCLGVVSAASSGLGGGPLT</sequence>
<dbReference type="GO" id="GO:0036374">
    <property type="term" value="F:glutathione hydrolase activity"/>
    <property type="evidence" value="ECO:0007669"/>
    <property type="project" value="InterPro"/>
</dbReference>
<name>A0AAP0L3P5_9MAGN</name>
<dbReference type="Pfam" id="PF01019">
    <property type="entry name" value="G_glu_transpept"/>
    <property type="match status" value="1"/>
</dbReference>
<evidence type="ECO:0000256" key="1">
    <source>
        <dbReference type="SAM" id="Phobius"/>
    </source>
</evidence>
<dbReference type="InterPro" id="IPR000101">
    <property type="entry name" value="GGT_peptidase"/>
</dbReference>
<protein>
    <submittedName>
        <fullName evidence="2">Uncharacterized protein</fullName>
    </submittedName>
</protein>
<dbReference type="PANTHER" id="PTHR11686">
    <property type="entry name" value="GAMMA GLUTAMYL TRANSPEPTIDASE"/>
    <property type="match status" value="1"/>
</dbReference>
<evidence type="ECO:0000313" key="3">
    <source>
        <dbReference type="Proteomes" id="UP001420932"/>
    </source>
</evidence>
<keyword evidence="1" id="KW-0812">Transmembrane</keyword>
<proteinExistence type="predicted"/>
<organism evidence="2 3">
    <name type="scientific">Stephania yunnanensis</name>
    <dbReference type="NCBI Taxonomy" id="152371"/>
    <lineage>
        <taxon>Eukaryota</taxon>
        <taxon>Viridiplantae</taxon>
        <taxon>Streptophyta</taxon>
        <taxon>Embryophyta</taxon>
        <taxon>Tracheophyta</taxon>
        <taxon>Spermatophyta</taxon>
        <taxon>Magnoliopsida</taxon>
        <taxon>Ranunculales</taxon>
        <taxon>Menispermaceae</taxon>
        <taxon>Menispermoideae</taxon>
        <taxon>Cissampelideae</taxon>
        <taxon>Stephania</taxon>
    </lineage>
</organism>
<keyword evidence="3" id="KW-1185">Reference proteome</keyword>
<dbReference type="PANTHER" id="PTHR11686:SF34">
    <property type="entry name" value="GLUTATHIONE HYDROLASE 1-RELATED"/>
    <property type="match status" value="1"/>
</dbReference>
<dbReference type="SUPFAM" id="SSF56235">
    <property type="entry name" value="N-terminal nucleophile aminohydrolases (Ntn hydrolases)"/>
    <property type="match status" value="1"/>
</dbReference>
<keyword evidence="1" id="KW-0472">Membrane</keyword>
<feature type="transmembrane region" description="Helical" evidence="1">
    <location>
        <begin position="13"/>
        <end position="33"/>
    </location>
</feature>
<keyword evidence="1" id="KW-1133">Transmembrane helix</keyword>
<accession>A0AAP0L3P5</accession>
<comment type="caution">
    <text evidence="2">The sequence shown here is derived from an EMBL/GenBank/DDBJ whole genome shotgun (WGS) entry which is preliminary data.</text>
</comment>
<dbReference type="GO" id="GO:0006751">
    <property type="term" value="P:glutathione catabolic process"/>
    <property type="evidence" value="ECO:0007669"/>
    <property type="project" value="InterPro"/>
</dbReference>
<reference evidence="2 3" key="1">
    <citation type="submission" date="2024-01" db="EMBL/GenBank/DDBJ databases">
        <title>Genome assemblies of Stephania.</title>
        <authorList>
            <person name="Yang L."/>
        </authorList>
    </citation>
    <scope>NUCLEOTIDE SEQUENCE [LARGE SCALE GENOMIC DNA]</scope>
    <source>
        <strain evidence="2">YNDBR</strain>
        <tissue evidence="2">Leaf</tissue>
    </source>
</reference>
<gene>
    <name evidence="2" type="ORF">Syun_003984</name>
</gene>
<evidence type="ECO:0000313" key="2">
    <source>
        <dbReference type="EMBL" id="KAK9163082.1"/>
    </source>
</evidence>
<dbReference type="InterPro" id="IPR029055">
    <property type="entry name" value="Ntn_hydrolases_N"/>
</dbReference>
<dbReference type="Proteomes" id="UP001420932">
    <property type="component" value="Unassembled WGS sequence"/>
</dbReference>
<dbReference type="GO" id="GO:0005886">
    <property type="term" value="C:plasma membrane"/>
    <property type="evidence" value="ECO:0007669"/>
    <property type="project" value="TreeGrafter"/>
</dbReference>